<dbReference type="InterPro" id="IPR023772">
    <property type="entry name" value="DNA-bd_HTH_TetR-type_CS"/>
</dbReference>
<keyword evidence="1" id="KW-0678">Repressor</keyword>
<proteinExistence type="predicted"/>
<dbReference type="Gene3D" id="1.10.357.10">
    <property type="entry name" value="Tetracycline Repressor, domain 2"/>
    <property type="match status" value="1"/>
</dbReference>
<evidence type="ECO:0000313" key="7">
    <source>
        <dbReference type="EMBL" id="WZX00214.1"/>
    </source>
</evidence>
<feature type="DNA-binding region" description="H-T-H motif" evidence="5">
    <location>
        <begin position="30"/>
        <end position="49"/>
    </location>
</feature>
<dbReference type="InterPro" id="IPR001647">
    <property type="entry name" value="HTH_TetR"/>
</dbReference>
<dbReference type="PANTHER" id="PTHR30055">
    <property type="entry name" value="HTH-TYPE TRANSCRIPTIONAL REGULATOR RUTR"/>
    <property type="match status" value="1"/>
</dbReference>
<dbReference type="Pfam" id="PF13977">
    <property type="entry name" value="TetR_C_6"/>
    <property type="match status" value="1"/>
</dbReference>
<sequence>MAYSGHEERRERILSAAAGLLAESGMERLSVRAVADAAGIGMGTLRHYFPNQKSLHQALIAKLVDYETEDFEIHNHRLSAADGLERCMLQFVPTSEESAHLLDVWFGMYRVGLDPAGAPFAHEFLETSTVRSRERIREWLEALAKEGHLDPSEIRTRALELSALIAGVCLELVTPGSEMTLNDANSIVRRAARAIPKEDHE</sequence>
<dbReference type="SUPFAM" id="SSF48498">
    <property type="entry name" value="Tetracyclin repressor-like, C-terminal domain"/>
    <property type="match status" value="1"/>
</dbReference>
<evidence type="ECO:0000256" key="5">
    <source>
        <dbReference type="PROSITE-ProRule" id="PRU00335"/>
    </source>
</evidence>
<dbReference type="InterPro" id="IPR050109">
    <property type="entry name" value="HTH-type_TetR-like_transc_reg"/>
</dbReference>
<evidence type="ECO:0000256" key="4">
    <source>
        <dbReference type="ARBA" id="ARBA00023163"/>
    </source>
</evidence>
<dbReference type="InterPro" id="IPR039538">
    <property type="entry name" value="BetI_C"/>
</dbReference>
<reference evidence="7 8" key="1">
    <citation type="journal article" date="2023" name="Environ Microbiome">
        <title>A coral-associated actinobacterium mitigates coral bleaching under heat stress.</title>
        <authorList>
            <person name="Li J."/>
            <person name="Zou Y."/>
            <person name="Li Q."/>
            <person name="Zhang J."/>
            <person name="Bourne D.G."/>
            <person name="Lyu Y."/>
            <person name="Liu C."/>
            <person name="Zhang S."/>
        </authorList>
    </citation>
    <scope>NUCLEOTIDE SEQUENCE [LARGE SCALE GENOMIC DNA]</scope>
    <source>
        <strain evidence="7 8">SCSIO 13291</strain>
    </source>
</reference>
<protein>
    <submittedName>
        <fullName evidence="7">TetR/AcrR family transcriptional regulator</fullName>
    </submittedName>
</protein>
<name>A0ABZ3CCF9_9ACTN</name>
<dbReference type="EMBL" id="CP115965">
    <property type="protein sequence ID" value="WZX00214.1"/>
    <property type="molecule type" value="Genomic_DNA"/>
</dbReference>
<feature type="domain" description="HTH tetR-type" evidence="6">
    <location>
        <begin position="7"/>
        <end position="67"/>
    </location>
</feature>
<keyword evidence="8" id="KW-1185">Reference proteome</keyword>
<dbReference type="SUPFAM" id="SSF46689">
    <property type="entry name" value="Homeodomain-like"/>
    <property type="match status" value="1"/>
</dbReference>
<evidence type="ECO:0000313" key="8">
    <source>
        <dbReference type="Proteomes" id="UP001434337"/>
    </source>
</evidence>
<dbReference type="RefSeq" id="WP_342373570.1">
    <property type="nucleotide sequence ID" value="NZ_CP115965.1"/>
</dbReference>
<dbReference type="PANTHER" id="PTHR30055:SF234">
    <property type="entry name" value="HTH-TYPE TRANSCRIPTIONAL REGULATOR BETI"/>
    <property type="match status" value="1"/>
</dbReference>
<gene>
    <name evidence="7" type="ORF">PCC79_08550</name>
</gene>
<organism evidence="7 8">
    <name type="scientific">Propioniciclava soli</name>
    <dbReference type="NCBI Taxonomy" id="2775081"/>
    <lineage>
        <taxon>Bacteria</taxon>
        <taxon>Bacillati</taxon>
        <taxon>Actinomycetota</taxon>
        <taxon>Actinomycetes</taxon>
        <taxon>Propionibacteriales</taxon>
        <taxon>Propionibacteriaceae</taxon>
        <taxon>Propioniciclava</taxon>
    </lineage>
</organism>
<keyword evidence="2" id="KW-0805">Transcription regulation</keyword>
<dbReference type="PROSITE" id="PS01081">
    <property type="entry name" value="HTH_TETR_1"/>
    <property type="match status" value="1"/>
</dbReference>
<dbReference type="PROSITE" id="PS50977">
    <property type="entry name" value="HTH_TETR_2"/>
    <property type="match status" value="1"/>
</dbReference>
<evidence type="ECO:0000256" key="1">
    <source>
        <dbReference type="ARBA" id="ARBA00022491"/>
    </source>
</evidence>
<evidence type="ECO:0000256" key="2">
    <source>
        <dbReference type="ARBA" id="ARBA00023015"/>
    </source>
</evidence>
<dbReference type="InterPro" id="IPR036271">
    <property type="entry name" value="Tet_transcr_reg_TetR-rel_C_sf"/>
</dbReference>
<dbReference type="Proteomes" id="UP001434337">
    <property type="component" value="Chromosome"/>
</dbReference>
<keyword evidence="3 5" id="KW-0238">DNA-binding</keyword>
<dbReference type="Pfam" id="PF00440">
    <property type="entry name" value="TetR_N"/>
    <property type="match status" value="1"/>
</dbReference>
<accession>A0ABZ3CCF9</accession>
<dbReference type="PRINTS" id="PR00455">
    <property type="entry name" value="HTHTETR"/>
</dbReference>
<evidence type="ECO:0000256" key="3">
    <source>
        <dbReference type="ARBA" id="ARBA00023125"/>
    </source>
</evidence>
<evidence type="ECO:0000259" key="6">
    <source>
        <dbReference type="PROSITE" id="PS50977"/>
    </source>
</evidence>
<keyword evidence="4" id="KW-0804">Transcription</keyword>
<dbReference type="InterPro" id="IPR009057">
    <property type="entry name" value="Homeodomain-like_sf"/>
</dbReference>